<sequence length="53" mass="6413">MNNVVLKFRIAFSVSLYVPIFVRSIKKMFFTLRIFHTLACRTIYRRPNTCREN</sequence>
<name>M3EIE2_9LEPT</name>
<dbReference type="EMBL" id="AHOR02000046">
    <property type="protein sequence ID" value="EMF80823.1"/>
    <property type="molecule type" value="Genomic_DNA"/>
</dbReference>
<organism evidence="1 2">
    <name type="scientific">Leptospira weilii serovar Topaz str. LT2116</name>
    <dbReference type="NCBI Taxonomy" id="1088540"/>
    <lineage>
        <taxon>Bacteria</taxon>
        <taxon>Pseudomonadati</taxon>
        <taxon>Spirochaetota</taxon>
        <taxon>Spirochaetia</taxon>
        <taxon>Leptospirales</taxon>
        <taxon>Leptospiraceae</taxon>
        <taxon>Leptospira</taxon>
    </lineage>
</organism>
<reference evidence="1 2" key="1">
    <citation type="submission" date="2013-01" db="EMBL/GenBank/DDBJ databases">
        <authorList>
            <person name="Harkins D.M."/>
            <person name="Durkin A.S."/>
            <person name="Brinkac L.M."/>
            <person name="Haft D.H."/>
            <person name="Selengut J.D."/>
            <person name="Sanka R."/>
            <person name="DePew J."/>
            <person name="Purushe J."/>
            <person name="Tulsiani S.M."/>
            <person name="Graham G.C."/>
            <person name="Burns M.-A."/>
            <person name="Dohnt M.F."/>
            <person name="Smythe L.D."/>
            <person name="McKay D.B."/>
            <person name="Craig S.B."/>
            <person name="Vinetz J.M."/>
            <person name="Sutton G.G."/>
            <person name="Nierman W.C."/>
            <person name="Fouts D.E."/>
        </authorList>
    </citation>
    <scope>NUCLEOTIDE SEQUENCE [LARGE SCALE GENOMIC DNA]</scope>
    <source>
        <strain evidence="1 2">LT2116</strain>
    </source>
</reference>
<comment type="caution">
    <text evidence="1">The sequence shown here is derived from an EMBL/GenBank/DDBJ whole genome shotgun (WGS) entry which is preliminary data.</text>
</comment>
<proteinExistence type="predicted"/>
<gene>
    <name evidence="1" type="ORF">LEP1GSC188_3653</name>
</gene>
<evidence type="ECO:0000313" key="2">
    <source>
        <dbReference type="Proteomes" id="UP000011770"/>
    </source>
</evidence>
<evidence type="ECO:0000313" key="1">
    <source>
        <dbReference type="EMBL" id="EMF80823.1"/>
    </source>
</evidence>
<dbReference type="Proteomes" id="UP000011770">
    <property type="component" value="Unassembled WGS sequence"/>
</dbReference>
<dbReference type="AlphaFoldDB" id="M3EIE2"/>
<protein>
    <submittedName>
        <fullName evidence="1">Uncharacterized protein</fullName>
    </submittedName>
</protein>
<accession>M3EIE2</accession>